<evidence type="ECO:0008006" key="3">
    <source>
        <dbReference type="Google" id="ProtNLM"/>
    </source>
</evidence>
<evidence type="ECO:0000313" key="2">
    <source>
        <dbReference type="Proteomes" id="UP001156441"/>
    </source>
</evidence>
<dbReference type="EMBL" id="JAFFZE010000022">
    <property type="protein sequence ID" value="MCT2586891.1"/>
    <property type="molecule type" value="Genomic_DNA"/>
</dbReference>
<reference evidence="1 2" key="1">
    <citation type="submission" date="2021-02" db="EMBL/GenBank/DDBJ databases">
        <title>Actinophytocola xerophila sp. nov., isolated from soil of cotton cropping field.</title>
        <authorList>
            <person name="Huang R."/>
            <person name="Chen X."/>
            <person name="Ge X."/>
            <person name="Liu W."/>
        </authorList>
    </citation>
    <scope>NUCLEOTIDE SEQUENCE [LARGE SCALE GENOMIC DNA]</scope>
    <source>
        <strain evidence="1 2">S1-96</strain>
    </source>
</reference>
<accession>A0ABT2JGI9</accession>
<dbReference type="RefSeq" id="WP_260194755.1">
    <property type="nucleotide sequence ID" value="NZ_JAFFZE010000022.1"/>
</dbReference>
<proteinExistence type="predicted"/>
<dbReference type="Proteomes" id="UP001156441">
    <property type="component" value="Unassembled WGS sequence"/>
</dbReference>
<sequence length="123" mass="13264">MRLDALGSYEEEIGRLVAEYDTIIGGLDLAALDDAKKASLVGTPEKLISAGGAVEFAESCRTLIGNYATLIDTLRRLHLAVRSQFVHAQHAIGESRSLYSKIDEDHAFAFEGLLGDSSPKKEG</sequence>
<protein>
    <recommendedName>
        <fullName evidence="3">Flagellar protein FlgN</fullName>
    </recommendedName>
</protein>
<evidence type="ECO:0000313" key="1">
    <source>
        <dbReference type="EMBL" id="MCT2586891.1"/>
    </source>
</evidence>
<comment type="caution">
    <text evidence="1">The sequence shown here is derived from an EMBL/GenBank/DDBJ whole genome shotgun (WGS) entry which is preliminary data.</text>
</comment>
<organism evidence="1 2">
    <name type="scientific">Actinophytocola gossypii</name>
    <dbReference type="NCBI Taxonomy" id="2812003"/>
    <lineage>
        <taxon>Bacteria</taxon>
        <taxon>Bacillati</taxon>
        <taxon>Actinomycetota</taxon>
        <taxon>Actinomycetes</taxon>
        <taxon>Pseudonocardiales</taxon>
        <taxon>Pseudonocardiaceae</taxon>
    </lineage>
</organism>
<gene>
    <name evidence="1" type="ORF">JT362_27595</name>
</gene>
<name>A0ABT2JGI9_9PSEU</name>
<keyword evidence="2" id="KW-1185">Reference proteome</keyword>